<keyword evidence="3" id="KW-1185">Reference proteome</keyword>
<feature type="transmembrane region" description="Helical" evidence="1">
    <location>
        <begin position="24"/>
        <end position="43"/>
    </location>
</feature>
<comment type="caution">
    <text evidence="2">The sequence shown here is derived from an EMBL/GenBank/DDBJ whole genome shotgun (WGS) entry which is preliminary data.</text>
</comment>
<keyword evidence="1" id="KW-0472">Membrane</keyword>
<dbReference type="EMBL" id="JADDOJ010000128">
    <property type="protein sequence ID" value="MBE7942728.1"/>
    <property type="molecule type" value="Genomic_DNA"/>
</dbReference>
<gene>
    <name evidence="2" type="ORF">IM725_19335</name>
</gene>
<evidence type="ECO:0000313" key="2">
    <source>
        <dbReference type="EMBL" id="MBE7942728.1"/>
    </source>
</evidence>
<keyword evidence="1" id="KW-0812">Transmembrane</keyword>
<accession>A0ABR9SK36</accession>
<proteinExistence type="predicted"/>
<evidence type="ECO:0000256" key="1">
    <source>
        <dbReference type="SAM" id="Phobius"/>
    </source>
</evidence>
<sequence>MATKKNPARQLWKEFFALPARERLLAIVAIVGFLFLVVDFAWVRPRTAQVKDVQAQLDSTRKESEALTQVVTEATKPLPASVTASKLAERDRLRVTVERAESVLHEASGDVRMGEMIRTLASTAPGITLVSLRTLPPQVFYTPAMAPAAAPAKGASAAASASAASAAPAVAPFPPVYRHGLEVTLKGTYASLVPYLRTLETNIPGVYWGGAKLSVGTYPEASIQVTLYTLSTQQELSFE</sequence>
<organism evidence="2 3">
    <name type="scientific">Ramlibacter aquaticus</name>
    <dbReference type="NCBI Taxonomy" id="2780094"/>
    <lineage>
        <taxon>Bacteria</taxon>
        <taxon>Pseudomonadati</taxon>
        <taxon>Pseudomonadota</taxon>
        <taxon>Betaproteobacteria</taxon>
        <taxon>Burkholderiales</taxon>
        <taxon>Comamonadaceae</taxon>
        <taxon>Ramlibacter</taxon>
    </lineage>
</organism>
<evidence type="ECO:0008006" key="4">
    <source>
        <dbReference type="Google" id="ProtNLM"/>
    </source>
</evidence>
<reference evidence="2 3" key="1">
    <citation type="submission" date="2020-10" db="EMBL/GenBank/DDBJ databases">
        <title>Draft genome of Ramlibacter aquaticus LMG 30558.</title>
        <authorList>
            <person name="Props R."/>
        </authorList>
    </citation>
    <scope>NUCLEOTIDE SEQUENCE [LARGE SCALE GENOMIC DNA]</scope>
    <source>
        <strain evidence="2 3">LMG 30558</strain>
    </source>
</reference>
<dbReference type="Proteomes" id="UP000715965">
    <property type="component" value="Unassembled WGS sequence"/>
</dbReference>
<protein>
    <recommendedName>
        <fullName evidence="4">MSHA biogenesis protein MshJ</fullName>
    </recommendedName>
</protein>
<keyword evidence="1" id="KW-1133">Transmembrane helix</keyword>
<name>A0ABR9SK36_9BURK</name>
<dbReference type="RefSeq" id="WP_193782275.1">
    <property type="nucleotide sequence ID" value="NZ_JADDOJ010000128.1"/>
</dbReference>
<evidence type="ECO:0000313" key="3">
    <source>
        <dbReference type="Proteomes" id="UP000715965"/>
    </source>
</evidence>